<reference evidence="8" key="1">
    <citation type="submission" date="2018-03" db="EMBL/GenBank/DDBJ databases">
        <title>New taxa in the Lactobacillus gasseri group.</title>
        <authorList>
            <person name="Tanizawa Y."/>
            <person name="Tohno M."/>
            <person name="Endo A."/>
            <person name="Arita M."/>
        </authorList>
    </citation>
    <scope>NUCLEOTIDE SEQUENCE [LARGE SCALE GENOMIC DNA]</scope>
    <source>
        <strain evidence="8">DSM 24759</strain>
    </source>
</reference>
<dbReference type="InterPro" id="IPR050367">
    <property type="entry name" value="APC_superfamily"/>
</dbReference>
<keyword evidence="3 6" id="KW-0812">Transmembrane</keyword>
<evidence type="ECO:0000256" key="6">
    <source>
        <dbReference type="SAM" id="Phobius"/>
    </source>
</evidence>
<dbReference type="OrthoDB" id="3181223at2"/>
<dbReference type="EMBL" id="BFBY01000006">
    <property type="protein sequence ID" value="GBG05018.1"/>
    <property type="molecule type" value="Genomic_DNA"/>
</dbReference>
<comment type="subcellular location">
    <subcellularLocation>
        <location evidence="1">Cell membrane</location>
        <topology evidence="1">Multi-pass membrane protein</topology>
    </subcellularLocation>
</comment>
<dbReference type="AlphaFoldDB" id="A0A2Z6T941"/>
<evidence type="ECO:0000256" key="2">
    <source>
        <dbReference type="ARBA" id="ARBA00022475"/>
    </source>
</evidence>
<feature type="transmembrane region" description="Helical" evidence="6">
    <location>
        <begin position="327"/>
        <end position="343"/>
    </location>
</feature>
<evidence type="ECO:0000256" key="1">
    <source>
        <dbReference type="ARBA" id="ARBA00004651"/>
    </source>
</evidence>
<keyword evidence="4 6" id="KW-1133">Transmembrane helix</keyword>
<evidence type="ECO:0000256" key="3">
    <source>
        <dbReference type="ARBA" id="ARBA00022692"/>
    </source>
</evidence>
<feature type="transmembrane region" description="Helical" evidence="6">
    <location>
        <begin position="93"/>
        <end position="113"/>
    </location>
</feature>
<dbReference type="PANTHER" id="PTHR42770:SF18">
    <property type="entry name" value="ARGININE_AGMATINE ANTIPORTER"/>
    <property type="match status" value="1"/>
</dbReference>
<sequence>MDNKKSVPKKLSFISIYFLGINAVIGSGTFLLPSTIYHYMNLAAIGVLLCTAVTVSMIALCYADLSSRFTGSGAAWLYSYNAFGRFSGYELGIFTWFLGCTTLSAEVVAMLTILRSFLPIFKNPVVYGAGVVVLILLFSIINFFGRSWVKAVNNISAAAKIITLIVFIVVGAFFIKIQHYTPIIPKAALTGVGPFFKHFGAAFTPIFYLFTGFSFIPIAAKQMKNPEKNVPRGLIAVMTSVTILDCLMLLVAIGLSGDKLGGYTDPLASALKTGVGQWGFALMIVGMLISIFGVAFSASFNTPSLIASLATEHSMLPKWIGKKNKHDAPWVGIILTGILSLALCTQDYLFLVNCTVLASFVQYVPSILAVIKFKHTNEYPTHGFSLPGKYTIPIIALLISCYMVTNFNAKTLLLGAVVAVIAAGCYFFIDKDKGEEKRHEAYLASLRNDANDFGKDVADLGTDISKKI</sequence>
<keyword evidence="8" id="KW-1185">Reference proteome</keyword>
<feature type="transmembrane region" description="Helical" evidence="6">
    <location>
        <begin position="411"/>
        <end position="429"/>
    </location>
</feature>
<proteinExistence type="predicted"/>
<dbReference type="RefSeq" id="WP_117118346.1">
    <property type="nucleotide sequence ID" value="NZ_BFBY01000006.1"/>
</dbReference>
<dbReference type="Pfam" id="PF13520">
    <property type="entry name" value="AA_permease_2"/>
    <property type="match status" value="1"/>
</dbReference>
<keyword evidence="2" id="KW-1003">Cell membrane</keyword>
<protein>
    <submittedName>
        <fullName evidence="7">Amino acid permease</fullName>
    </submittedName>
</protein>
<evidence type="ECO:0000256" key="4">
    <source>
        <dbReference type="ARBA" id="ARBA00022989"/>
    </source>
</evidence>
<accession>A0A2Z6T941</accession>
<name>A0A2Z6T941_9LACO</name>
<organism evidence="7 8">
    <name type="scientific">Lactobacillus rodentium</name>
    <dbReference type="NCBI Taxonomy" id="947835"/>
    <lineage>
        <taxon>Bacteria</taxon>
        <taxon>Bacillati</taxon>
        <taxon>Bacillota</taxon>
        <taxon>Bacilli</taxon>
        <taxon>Lactobacillales</taxon>
        <taxon>Lactobacillaceae</taxon>
        <taxon>Lactobacillus</taxon>
    </lineage>
</organism>
<feature type="transmembrane region" description="Helical" evidence="6">
    <location>
        <begin position="275"/>
        <end position="296"/>
    </location>
</feature>
<evidence type="ECO:0000313" key="7">
    <source>
        <dbReference type="EMBL" id="GBG05018.1"/>
    </source>
</evidence>
<gene>
    <name evidence="7" type="ORF">LrDSM24759_09320</name>
</gene>
<feature type="transmembrane region" description="Helical" evidence="6">
    <location>
        <begin position="125"/>
        <end position="145"/>
    </location>
</feature>
<feature type="transmembrane region" description="Helical" evidence="6">
    <location>
        <begin position="383"/>
        <end position="405"/>
    </location>
</feature>
<dbReference type="InterPro" id="IPR002293">
    <property type="entry name" value="AA/rel_permease1"/>
</dbReference>
<dbReference type="PANTHER" id="PTHR42770">
    <property type="entry name" value="AMINO ACID TRANSPORTER-RELATED"/>
    <property type="match status" value="1"/>
</dbReference>
<dbReference type="PIRSF" id="PIRSF006060">
    <property type="entry name" value="AA_transporter"/>
    <property type="match status" value="1"/>
</dbReference>
<feature type="transmembrane region" description="Helical" evidence="6">
    <location>
        <begin position="195"/>
        <end position="220"/>
    </location>
</feature>
<dbReference type="Proteomes" id="UP000257317">
    <property type="component" value="Unassembled WGS sequence"/>
</dbReference>
<evidence type="ECO:0000256" key="5">
    <source>
        <dbReference type="ARBA" id="ARBA00023136"/>
    </source>
</evidence>
<dbReference type="Gene3D" id="1.20.1740.10">
    <property type="entry name" value="Amino acid/polyamine transporter I"/>
    <property type="match status" value="1"/>
</dbReference>
<keyword evidence="5 6" id="KW-0472">Membrane</keyword>
<feature type="transmembrane region" description="Helical" evidence="6">
    <location>
        <begin position="157"/>
        <end position="175"/>
    </location>
</feature>
<feature type="transmembrane region" description="Helical" evidence="6">
    <location>
        <begin position="232"/>
        <end position="255"/>
    </location>
</feature>
<feature type="transmembrane region" description="Helical" evidence="6">
    <location>
        <begin position="39"/>
        <end position="63"/>
    </location>
</feature>
<dbReference type="GO" id="GO:0005886">
    <property type="term" value="C:plasma membrane"/>
    <property type="evidence" value="ECO:0007669"/>
    <property type="project" value="UniProtKB-SubCell"/>
</dbReference>
<dbReference type="GO" id="GO:0022857">
    <property type="term" value="F:transmembrane transporter activity"/>
    <property type="evidence" value="ECO:0007669"/>
    <property type="project" value="InterPro"/>
</dbReference>
<feature type="transmembrane region" description="Helical" evidence="6">
    <location>
        <begin position="12"/>
        <end position="33"/>
    </location>
</feature>
<feature type="transmembrane region" description="Helical" evidence="6">
    <location>
        <begin position="349"/>
        <end position="371"/>
    </location>
</feature>
<comment type="caution">
    <text evidence="7">The sequence shown here is derived from an EMBL/GenBank/DDBJ whole genome shotgun (WGS) entry which is preliminary data.</text>
</comment>
<evidence type="ECO:0000313" key="8">
    <source>
        <dbReference type="Proteomes" id="UP000257317"/>
    </source>
</evidence>